<dbReference type="AlphaFoldDB" id="A0A445MQM0"/>
<evidence type="ECO:0000256" key="8">
    <source>
        <dbReference type="ARBA" id="ARBA00022989"/>
    </source>
</evidence>
<proteinExistence type="inferred from homology"/>
<dbReference type="NCBIfam" id="TIGR01352">
    <property type="entry name" value="tonB_Cterm"/>
    <property type="match status" value="1"/>
</dbReference>
<dbReference type="InterPro" id="IPR006260">
    <property type="entry name" value="TonB/TolA_C"/>
</dbReference>
<comment type="similarity">
    <text evidence="2">Belongs to the TonB family.</text>
</comment>
<comment type="subcellular location">
    <subcellularLocation>
        <location evidence="1">Cell inner membrane</location>
        <topology evidence="1">Single-pass membrane protein</topology>
        <orientation evidence="1">Periplasmic side</orientation>
    </subcellularLocation>
</comment>
<accession>A0A445MQM0</accession>
<keyword evidence="9" id="KW-0472">Membrane</keyword>
<dbReference type="Pfam" id="PF03544">
    <property type="entry name" value="TonB_C"/>
    <property type="match status" value="1"/>
</dbReference>
<feature type="domain" description="TonB C-terminal" evidence="11">
    <location>
        <begin position="142"/>
        <end position="233"/>
    </location>
</feature>
<evidence type="ECO:0000256" key="3">
    <source>
        <dbReference type="ARBA" id="ARBA00022448"/>
    </source>
</evidence>
<dbReference type="GO" id="GO:0015031">
    <property type="term" value="P:protein transport"/>
    <property type="evidence" value="ECO:0007669"/>
    <property type="project" value="UniProtKB-KW"/>
</dbReference>
<dbReference type="GO" id="GO:0055085">
    <property type="term" value="P:transmembrane transport"/>
    <property type="evidence" value="ECO:0007669"/>
    <property type="project" value="InterPro"/>
</dbReference>
<dbReference type="GO" id="GO:0031992">
    <property type="term" value="F:energy transducer activity"/>
    <property type="evidence" value="ECO:0007669"/>
    <property type="project" value="TreeGrafter"/>
</dbReference>
<dbReference type="PANTHER" id="PTHR33446">
    <property type="entry name" value="PROTEIN TONB-RELATED"/>
    <property type="match status" value="1"/>
</dbReference>
<dbReference type="PANTHER" id="PTHR33446:SF2">
    <property type="entry name" value="PROTEIN TONB"/>
    <property type="match status" value="1"/>
</dbReference>
<evidence type="ECO:0000256" key="1">
    <source>
        <dbReference type="ARBA" id="ARBA00004383"/>
    </source>
</evidence>
<evidence type="ECO:0000256" key="5">
    <source>
        <dbReference type="ARBA" id="ARBA00022519"/>
    </source>
</evidence>
<reference evidence="12" key="1">
    <citation type="submission" date="2018-01" db="EMBL/GenBank/DDBJ databases">
        <authorList>
            <person name="Regsiter A."/>
            <person name="William W."/>
        </authorList>
    </citation>
    <scope>NUCLEOTIDE SEQUENCE</scope>
    <source>
        <strain evidence="12">TRIP AH-1</strain>
    </source>
</reference>
<dbReference type="GO" id="GO:0098797">
    <property type="term" value="C:plasma membrane protein complex"/>
    <property type="evidence" value="ECO:0007669"/>
    <property type="project" value="TreeGrafter"/>
</dbReference>
<dbReference type="PROSITE" id="PS52015">
    <property type="entry name" value="TONB_CTD"/>
    <property type="match status" value="1"/>
</dbReference>
<feature type="region of interest" description="Disordered" evidence="10">
    <location>
        <begin position="52"/>
        <end position="82"/>
    </location>
</feature>
<evidence type="ECO:0000256" key="6">
    <source>
        <dbReference type="ARBA" id="ARBA00022692"/>
    </source>
</evidence>
<keyword evidence="4" id="KW-1003">Cell membrane</keyword>
<dbReference type="SUPFAM" id="SSF74653">
    <property type="entry name" value="TolA/TonB C-terminal domain"/>
    <property type="match status" value="1"/>
</dbReference>
<evidence type="ECO:0000256" key="10">
    <source>
        <dbReference type="SAM" id="MobiDB-lite"/>
    </source>
</evidence>
<dbReference type="InterPro" id="IPR037682">
    <property type="entry name" value="TonB_C"/>
</dbReference>
<keyword evidence="7" id="KW-0653">Protein transport</keyword>
<dbReference type="InterPro" id="IPR051045">
    <property type="entry name" value="TonB-dependent_transducer"/>
</dbReference>
<dbReference type="EMBL" id="OJIN01000004">
    <property type="protein sequence ID" value="SPD71738.1"/>
    <property type="molecule type" value="Genomic_DNA"/>
</dbReference>
<evidence type="ECO:0000256" key="7">
    <source>
        <dbReference type="ARBA" id="ARBA00022927"/>
    </source>
</evidence>
<sequence>MKRLLSAALLAVILHAWLFSLKLTWLINKTVRQQSDITPITITMSYRLPEVAPEKKEPAGQTAPKPKEVKPEKQPKQERPRKIINAALRPVGQDKAERPEPVTVGEGAENKVVEETVAISSDMDEKEENNNSASDSVSARITREAVPSYRVNPSPEYPRIARRRGWQGIVILSVFVNEKGRVSNLWVSNSSGYTVLDNAAVEAVRKWSFEPGAKGDMKVAMWVKVPIRFELKP</sequence>
<keyword evidence="5" id="KW-0997">Cell inner membrane</keyword>
<keyword evidence="3" id="KW-0813">Transport</keyword>
<evidence type="ECO:0000259" key="11">
    <source>
        <dbReference type="PROSITE" id="PS52015"/>
    </source>
</evidence>
<evidence type="ECO:0000256" key="4">
    <source>
        <dbReference type="ARBA" id="ARBA00022475"/>
    </source>
</evidence>
<evidence type="ECO:0000256" key="2">
    <source>
        <dbReference type="ARBA" id="ARBA00006555"/>
    </source>
</evidence>
<dbReference type="Gene3D" id="3.30.1150.10">
    <property type="match status" value="1"/>
</dbReference>
<keyword evidence="6" id="KW-0812">Transmembrane</keyword>
<evidence type="ECO:0000313" key="12">
    <source>
        <dbReference type="EMBL" id="SPD71738.1"/>
    </source>
</evidence>
<evidence type="ECO:0000256" key="9">
    <source>
        <dbReference type="ARBA" id="ARBA00023136"/>
    </source>
</evidence>
<keyword evidence="8" id="KW-1133">Transmembrane helix</keyword>
<name>A0A445MQM0_9BACT</name>
<protein>
    <recommendedName>
        <fullName evidence="11">TonB C-terminal domain-containing protein</fullName>
    </recommendedName>
</protein>
<organism evidence="12">
    <name type="scientific">uncultured Desulfobacterium sp</name>
    <dbReference type="NCBI Taxonomy" id="201089"/>
    <lineage>
        <taxon>Bacteria</taxon>
        <taxon>Pseudomonadati</taxon>
        <taxon>Thermodesulfobacteriota</taxon>
        <taxon>Desulfobacteria</taxon>
        <taxon>Desulfobacterales</taxon>
        <taxon>Desulfobacteriaceae</taxon>
        <taxon>Desulfobacterium</taxon>
        <taxon>environmental samples</taxon>
    </lineage>
</organism>
<feature type="compositionally biased region" description="Basic and acidic residues" evidence="10">
    <location>
        <begin position="65"/>
        <end position="81"/>
    </location>
</feature>
<gene>
    <name evidence="12" type="ORF">PITCH_A1010008</name>
</gene>